<evidence type="ECO:0000313" key="10">
    <source>
        <dbReference type="Proteomes" id="UP000000328"/>
    </source>
</evidence>
<dbReference type="GO" id="GO:0003677">
    <property type="term" value="F:DNA binding"/>
    <property type="evidence" value="ECO:0007669"/>
    <property type="project" value="UniProtKB-KW"/>
</dbReference>
<feature type="domain" description="Response regulatory" evidence="8">
    <location>
        <begin position="4"/>
        <end position="119"/>
    </location>
</feature>
<dbReference type="HOGENOM" id="CLU_000445_90_10_11"/>
<feature type="modified residue" description="4-aspartylphosphate" evidence="5">
    <location>
        <position position="55"/>
    </location>
</feature>
<dbReference type="SUPFAM" id="SSF46894">
    <property type="entry name" value="C-terminal effector domain of the bipartite response regulators"/>
    <property type="match status" value="1"/>
</dbReference>
<gene>
    <name evidence="9" type="ordered locus">AMED_3552</name>
</gene>
<dbReference type="Gene3D" id="3.40.50.2300">
    <property type="match status" value="1"/>
</dbReference>
<dbReference type="CDD" id="cd06170">
    <property type="entry name" value="LuxR_C_like"/>
    <property type="match status" value="1"/>
</dbReference>
<dbReference type="SMART" id="SM00448">
    <property type="entry name" value="REC"/>
    <property type="match status" value="1"/>
</dbReference>
<dbReference type="GO" id="GO:0000160">
    <property type="term" value="P:phosphorelay signal transduction system"/>
    <property type="evidence" value="ECO:0007669"/>
    <property type="project" value="InterPro"/>
</dbReference>
<reference evidence="9 10" key="1">
    <citation type="journal article" date="2010" name="Cell Res.">
        <title>Complete genome sequence of the rifamycin SV-producing Amycolatopsis mediterranei U32 revealed its genetic characteristics in phylogeny and metabolism.</title>
        <authorList>
            <person name="Zhao W."/>
            <person name="Zhong Y."/>
            <person name="Yuan H."/>
            <person name="Wang J."/>
            <person name="Zheng H."/>
            <person name="Wang Y."/>
            <person name="Cen X."/>
            <person name="Xu F."/>
            <person name="Bai J."/>
            <person name="Han X."/>
            <person name="Lu G."/>
            <person name="Zhu Y."/>
            <person name="Shao Z."/>
            <person name="Yan H."/>
            <person name="Li C."/>
            <person name="Peng N."/>
            <person name="Zhang Z."/>
            <person name="Zhang Y."/>
            <person name="Lin W."/>
            <person name="Fan Y."/>
            <person name="Qin Z."/>
            <person name="Hu Y."/>
            <person name="Zhu B."/>
            <person name="Wang S."/>
            <person name="Ding X."/>
            <person name="Zhao G.P."/>
        </authorList>
    </citation>
    <scope>NUCLEOTIDE SEQUENCE [LARGE SCALE GENOMIC DNA]</scope>
    <source>
        <strain evidence="10">U-32</strain>
    </source>
</reference>
<evidence type="ECO:0000256" key="4">
    <source>
        <dbReference type="ARBA" id="ARBA00023163"/>
    </source>
</evidence>
<dbReference type="GO" id="GO:0006355">
    <property type="term" value="P:regulation of DNA-templated transcription"/>
    <property type="evidence" value="ECO:0007669"/>
    <property type="project" value="InterPro"/>
</dbReference>
<feature type="region of interest" description="Disordered" evidence="6">
    <location>
        <begin position="142"/>
        <end position="162"/>
    </location>
</feature>
<dbReference type="InterPro" id="IPR000792">
    <property type="entry name" value="Tscrpt_reg_LuxR_C"/>
</dbReference>
<dbReference type="Pfam" id="PF00072">
    <property type="entry name" value="Response_reg"/>
    <property type="match status" value="1"/>
</dbReference>
<dbReference type="InterPro" id="IPR058245">
    <property type="entry name" value="NreC/VraR/RcsB-like_REC"/>
</dbReference>
<evidence type="ECO:0000256" key="6">
    <source>
        <dbReference type="SAM" id="MobiDB-lite"/>
    </source>
</evidence>
<evidence type="ECO:0000256" key="3">
    <source>
        <dbReference type="ARBA" id="ARBA00023125"/>
    </source>
</evidence>
<name>A0A0H3D5F4_AMYMU</name>
<protein>
    <submittedName>
        <fullName evidence="9">Two-component system response regulator</fullName>
    </submittedName>
</protein>
<keyword evidence="2" id="KW-0805">Transcription regulation</keyword>
<dbReference type="InterPro" id="IPR011006">
    <property type="entry name" value="CheY-like_superfamily"/>
</dbReference>
<dbReference type="CDD" id="cd17535">
    <property type="entry name" value="REC_NarL-like"/>
    <property type="match status" value="1"/>
</dbReference>
<organism evidence="9 10">
    <name type="scientific">Amycolatopsis mediterranei (strain U-32)</name>
    <dbReference type="NCBI Taxonomy" id="749927"/>
    <lineage>
        <taxon>Bacteria</taxon>
        <taxon>Bacillati</taxon>
        <taxon>Actinomycetota</taxon>
        <taxon>Actinomycetes</taxon>
        <taxon>Pseudonocardiales</taxon>
        <taxon>Pseudonocardiaceae</taxon>
        <taxon>Amycolatopsis</taxon>
    </lineage>
</organism>
<dbReference type="InterPro" id="IPR001789">
    <property type="entry name" value="Sig_transdc_resp-reg_receiver"/>
</dbReference>
<dbReference type="Pfam" id="PF00196">
    <property type="entry name" value="GerE"/>
    <property type="match status" value="1"/>
</dbReference>
<dbReference type="Proteomes" id="UP000000328">
    <property type="component" value="Chromosome"/>
</dbReference>
<dbReference type="PRINTS" id="PR00038">
    <property type="entry name" value="HTHLUXR"/>
</dbReference>
<dbReference type="PANTHER" id="PTHR43214:SF24">
    <property type="entry name" value="TRANSCRIPTIONAL REGULATORY PROTEIN NARL-RELATED"/>
    <property type="match status" value="1"/>
</dbReference>
<dbReference type="KEGG" id="amd:AMED_3552"/>
<dbReference type="OrthoDB" id="9808843at2"/>
<dbReference type="InterPro" id="IPR039420">
    <property type="entry name" value="WalR-like"/>
</dbReference>
<keyword evidence="3" id="KW-0238">DNA-binding</keyword>
<evidence type="ECO:0000256" key="2">
    <source>
        <dbReference type="ARBA" id="ARBA00023015"/>
    </source>
</evidence>
<dbReference type="InterPro" id="IPR016032">
    <property type="entry name" value="Sig_transdc_resp-reg_C-effctor"/>
</dbReference>
<dbReference type="PROSITE" id="PS50043">
    <property type="entry name" value="HTH_LUXR_2"/>
    <property type="match status" value="1"/>
</dbReference>
<dbReference type="SMART" id="SM00421">
    <property type="entry name" value="HTH_LUXR"/>
    <property type="match status" value="1"/>
</dbReference>
<keyword evidence="1 5" id="KW-0597">Phosphoprotein</keyword>
<dbReference type="AlphaFoldDB" id="A0A0H3D5F4"/>
<dbReference type="PATRIC" id="fig|749927.5.peg.3669"/>
<accession>A0A0H3D5F4</accession>
<dbReference type="eggNOG" id="COG2197">
    <property type="taxonomic scope" value="Bacteria"/>
</dbReference>
<dbReference type="SUPFAM" id="SSF52172">
    <property type="entry name" value="CheY-like"/>
    <property type="match status" value="1"/>
</dbReference>
<sequence length="234" mass="24714">MTVRVLVADDQHLMRAGLRGIVGTAADLTVIAEASTGLQAVDLARRERPDVVLMDIRMPDMDGLEATRLITASTDVRVLILTTFDLDDYVYQALRGGAGGFLLKDTPPADLLAAIRVIASGDALLAPSITRRLIAEFAARPEPARPGTAGAPGPGFAETGAAGPDPLASITDRERQVLALVAEGLTNAEIARRLHIAPGTAKTHVGNLLTKLNARDRVHLVIHAYRAMGAPRQG</sequence>
<evidence type="ECO:0000313" key="9">
    <source>
        <dbReference type="EMBL" id="ADJ45338.1"/>
    </source>
</evidence>
<dbReference type="PROSITE" id="PS50110">
    <property type="entry name" value="RESPONSE_REGULATORY"/>
    <property type="match status" value="1"/>
</dbReference>
<evidence type="ECO:0000259" key="7">
    <source>
        <dbReference type="PROSITE" id="PS50043"/>
    </source>
</evidence>
<dbReference type="PANTHER" id="PTHR43214">
    <property type="entry name" value="TWO-COMPONENT RESPONSE REGULATOR"/>
    <property type="match status" value="1"/>
</dbReference>
<dbReference type="GeneID" id="92871306"/>
<evidence type="ECO:0000256" key="1">
    <source>
        <dbReference type="ARBA" id="ARBA00022553"/>
    </source>
</evidence>
<dbReference type="EMBL" id="CP002000">
    <property type="protein sequence ID" value="ADJ45338.1"/>
    <property type="molecule type" value="Genomic_DNA"/>
</dbReference>
<proteinExistence type="predicted"/>
<dbReference type="RefSeq" id="WP_013225410.1">
    <property type="nucleotide sequence ID" value="NC_014318.1"/>
</dbReference>
<evidence type="ECO:0000259" key="8">
    <source>
        <dbReference type="PROSITE" id="PS50110"/>
    </source>
</evidence>
<keyword evidence="4" id="KW-0804">Transcription</keyword>
<feature type="domain" description="HTH luxR-type" evidence="7">
    <location>
        <begin position="163"/>
        <end position="229"/>
    </location>
</feature>
<evidence type="ECO:0000256" key="5">
    <source>
        <dbReference type="PROSITE-ProRule" id="PRU00169"/>
    </source>
</evidence>